<dbReference type="PROSITE" id="PS50005">
    <property type="entry name" value="TPR"/>
    <property type="match status" value="4"/>
</dbReference>
<evidence type="ECO:0000313" key="5">
    <source>
        <dbReference type="EMBL" id="ABK42888.1"/>
    </source>
</evidence>
<dbReference type="SMART" id="SM00028">
    <property type="entry name" value="TPR"/>
    <property type="match status" value="6"/>
</dbReference>
<gene>
    <name evidence="5" type="ordered locus">Mmc1_0362</name>
</gene>
<feature type="repeat" description="TPR" evidence="3">
    <location>
        <begin position="499"/>
        <end position="532"/>
    </location>
</feature>
<accession>A0L4J5</accession>
<dbReference type="InterPro" id="IPR011990">
    <property type="entry name" value="TPR-like_helical_dom_sf"/>
</dbReference>
<proteinExistence type="predicted"/>
<dbReference type="Pfam" id="PF07719">
    <property type="entry name" value="TPR_2"/>
    <property type="match status" value="1"/>
</dbReference>
<dbReference type="OrthoDB" id="7304921at2"/>
<dbReference type="Pfam" id="PF14559">
    <property type="entry name" value="TPR_19"/>
    <property type="match status" value="2"/>
</dbReference>
<dbReference type="SUPFAM" id="SSF48452">
    <property type="entry name" value="TPR-like"/>
    <property type="match status" value="1"/>
</dbReference>
<protein>
    <submittedName>
        <fullName evidence="5">Tetratricopeptide TPR_2 repeat protein</fullName>
    </submittedName>
</protein>
<dbReference type="AlphaFoldDB" id="A0L4J5"/>
<evidence type="ECO:0000256" key="1">
    <source>
        <dbReference type="ARBA" id="ARBA00022737"/>
    </source>
</evidence>
<feature type="repeat" description="TPR" evidence="3">
    <location>
        <begin position="533"/>
        <end position="566"/>
    </location>
</feature>
<evidence type="ECO:0000256" key="4">
    <source>
        <dbReference type="SAM" id="MobiDB-lite"/>
    </source>
</evidence>
<dbReference type="STRING" id="156889.Mmc1_0362"/>
<dbReference type="EMBL" id="CP000471">
    <property type="protein sequence ID" value="ABK42888.1"/>
    <property type="molecule type" value="Genomic_DNA"/>
</dbReference>
<dbReference type="Proteomes" id="UP000002586">
    <property type="component" value="Chromosome"/>
</dbReference>
<keyword evidence="2 3" id="KW-0802">TPR repeat</keyword>
<evidence type="ECO:0000313" key="6">
    <source>
        <dbReference type="Proteomes" id="UP000002586"/>
    </source>
</evidence>
<name>A0L4J5_MAGMM</name>
<dbReference type="HOGENOM" id="CLU_350161_0_0_5"/>
<dbReference type="PANTHER" id="PTHR45586:SF1">
    <property type="entry name" value="LIPOPOLYSACCHARIDE ASSEMBLY PROTEIN B"/>
    <property type="match status" value="1"/>
</dbReference>
<feature type="region of interest" description="Disordered" evidence="4">
    <location>
        <begin position="579"/>
        <end position="605"/>
    </location>
</feature>
<keyword evidence="6" id="KW-1185">Reference proteome</keyword>
<dbReference type="RefSeq" id="WP_011712058.1">
    <property type="nucleotide sequence ID" value="NC_008576.1"/>
</dbReference>
<reference evidence="5 6" key="2">
    <citation type="journal article" date="2012" name="Int. J. Syst. Evol. Microbiol.">
        <title>Magnetococcus marinus gen. nov., sp. nov., a marine, magnetotactic bacterium that represents a novel lineage (Magnetococcaceae fam. nov.; Magnetococcales ord. nov.) at the base of the Alphaproteobacteria.</title>
        <authorList>
            <person name="Bazylinski D.A."/>
            <person name="Williams T.J."/>
            <person name="Lefevre C.T."/>
            <person name="Berg R.J."/>
            <person name="Zhang C.L."/>
            <person name="Bowser S.S."/>
            <person name="Dean A.J."/>
            <person name="Beveridge T.J."/>
        </authorList>
    </citation>
    <scope>NUCLEOTIDE SEQUENCE [LARGE SCALE GENOMIC DNA]</scope>
    <source>
        <strain evidence="6">ATCC BAA-1437 / JCM 17883 / MC-1</strain>
    </source>
</reference>
<feature type="repeat" description="TPR" evidence="3">
    <location>
        <begin position="431"/>
        <end position="464"/>
    </location>
</feature>
<dbReference type="eggNOG" id="COG0457">
    <property type="taxonomic scope" value="Bacteria"/>
</dbReference>
<dbReference type="InterPro" id="IPR013105">
    <property type="entry name" value="TPR_2"/>
</dbReference>
<dbReference type="KEGG" id="mgm:Mmc1_0362"/>
<sequence length="804" mass="92072">MNPRLEEWLNSFMAAPLESWQHYVTGARRIPGSERLDPADSLKQLYVELPDNHAAFALLDKTLTQWLPRFVEWDSPTRQQFGLSRYVYWIAEIMVAATMLPLPQLRQHLMDNFFTYRGRLTPLQLAPSRDALAEFLRVMAGSREFASNVPNFWMGLCQKAGYSIPEYYLHIGIRGLRNCPKPINEQAPLWVGGLVAWLPNASSKEQFINTFYMIKVLYPSTPSRWEKLIQPIIATLESREKVPTDRIAWLRALVREGKQSPDRSQSRPKPSALYAPHKTPYRDELQPLLKTIEDDRQAWPQVEKPLHKLLERHQHYYAQTAESYFFVRAVNFTIQKLLKCPPAYPFAQRWIEQVLEIDPWDPANWNLQGRLLVAMGKRERAEWVFWESTRRFPDNSLNYTELGQLLLKQPGREDEAEQILREAMALDSNNIPPRTELGRLYMQQGKLEEAEQVLREVIGLDSNDIHVRTELGRLYMQQGKLEEAEQVLQEAMALDSNNIPPRTELGRLYMQQGKLKEAEQVLQEAMALDSNNIPPRTELGRLYMQQGKREEARWVLEQVLDIESEDHVARGLLSRLERGEQPAARDLSQPKQSHGSVQRVAAPPQVQESDPVALVGVLVRADFRLRISEDHIPVLKKQGQQDLQGMLKQHAGMAVVSFYASRHGLTEEPLEGESLNRWAMQLDRLLLAEGVSVEARQEGLQEVARHLSGRLVKDWLKAAAGEAEAWQRLRQAVLGEAKDAGMPDDQFVKGQIGQIFKAPALQHDSPPPPWAEQRPGLQNLAARLVEANTDLFLHKVKDGEEVAA</sequence>
<dbReference type="InterPro" id="IPR051012">
    <property type="entry name" value="CellSynth/LPSAsmb/PSIAsmb"/>
</dbReference>
<dbReference type="InterPro" id="IPR019734">
    <property type="entry name" value="TPR_rpt"/>
</dbReference>
<feature type="repeat" description="TPR" evidence="3">
    <location>
        <begin position="465"/>
        <end position="498"/>
    </location>
</feature>
<reference evidence="6" key="1">
    <citation type="journal article" date="2009" name="Appl. Environ. Microbiol.">
        <title>Complete genome sequence of the chemolithoautotrophic marine magnetotactic coccus strain MC-1.</title>
        <authorList>
            <person name="Schubbe S."/>
            <person name="Williams T.J."/>
            <person name="Xie G."/>
            <person name="Kiss H.E."/>
            <person name="Brettin T.S."/>
            <person name="Martinez D."/>
            <person name="Ross C.A."/>
            <person name="Schuler D."/>
            <person name="Cox B.L."/>
            <person name="Nealson K.H."/>
            <person name="Bazylinski D.A."/>
        </authorList>
    </citation>
    <scope>NUCLEOTIDE SEQUENCE [LARGE SCALE GENOMIC DNA]</scope>
    <source>
        <strain evidence="6">ATCC BAA-1437 / JCM 17883 / MC-1</strain>
    </source>
</reference>
<keyword evidence="1" id="KW-0677">Repeat</keyword>
<organism evidence="5 6">
    <name type="scientific">Magnetococcus marinus (strain ATCC BAA-1437 / JCM 17883 / MC-1)</name>
    <dbReference type="NCBI Taxonomy" id="156889"/>
    <lineage>
        <taxon>Bacteria</taxon>
        <taxon>Pseudomonadati</taxon>
        <taxon>Pseudomonadota</taxon>
        <taxon>Magnetococcia</taxon>
        <taxon>Magnetococcales</taxon>
        <taxon>Magnetococcaceae</taxon>
        <taxon>Magnetococcus</taxon>
    </lineage>
</organism>
<dbReference type="PANTHER" id="PTHR45586">
    <property type="entry name" value="TPR REPEAT-CONTAINING PROTEIN PA4667"/>
    <property type="match status" value="1"/>
</dbReference>
<evidence type="ECO:0000256" key="3">
    <source>
        <dbReference type="PROSITE-ProRule" id="PRU00339"/>
    </source>
</evidence>
<dbReference type="Gene3D" id="1.25.40.10">
    <property type="entry name" value="Tetratricopeptide repeat domain"/>
    <property type="match status" value="1"/>
</dbReference>
<evidence type="ECO:0000256" key="2">
    <source>
        <dbReference type="ARBA" id="ARBA00022803"/>
    </source>
</evidence>
<feature type="region of interest" description="Disordered" evidence="4">
    <location>
        <begin position="258"/>
        <end position="277"/>
    </location>
</feature>